<dbReference type="SUPFAM" id="SSF53756">
    <property type="entry name" value="UDP-Glycosyltransferase/glycogen phosphorylase"/>
    <property type="match status" value="1"/>
</dbReference>
<dbReference type="RefSeq" id="WP_221035430.1">
    <property type="nucleotide sequence ID" value="NZ_CP054160.3"/>
</dbReference>
<gene>
    <name evidence="3" type="ORF">G9399_17510</name>
</gene>
<accession>A0AAE7EJI5</accession>
<dbReference type="EMBL" id="CP054160">
    <property type="protein sequence ID" value="QKJ59776.2"/>
    <property type="molecule type" value="Genomic_DNA"/>
</dbReference>
<dbReference type="EC" id="2.4.-.-" evidence="3"/>
<name>A0AAE7EJI5_SERFO</name>
<dbReference type="AlphaFoldDB" id="A0AAE7EJI5"/>
<dbReference type="Pfam" id="PF13439">
    <property type="entry name" value="Glyco_transf_4"/>
    <property type="match status" value="1"/>
</dbReference>
<keyword evidence="3" id="KW-0328">Glycosyltransferase</keyword>
<evidence type="ECO:0000259" key="1">
    <source>
        <dbReference type="Pfam" id="PF00534"/>
    </source>
</evidence>
<sequence>MKLIHTIENIDERYGGPAKSVPSLVDALQRVGVVDSTICSVKLYDNESNEFCEKSNIRCIKSDLTKFERIFYSSGFKKNIINLLDNETIIHTHNLWTYPAYISYKTAIFNRIPYVMSIRGNLYPWNLDSGWFQKKVAMNFFQYQMLKKASCLHATEINEVKAIRDLGISTPVALIPNGIDTREFEAKSLSKNQSKRELGLDENRRYLLFLSRIDKKKGLDILVHSFERLASKYPEWDLLIAGPIQDDNYFCKIEEFIATRSLSLRIKYLGMCKGDRKMNAYFSSDIFVLPTHSENFGMVIGEALASKTPVITTTGTPWKSLDKIKAGWCVELSEENIYIALDHAMSNSCDTLANMGTNGYHYVKANYSWEKVAQQMKDVYEWVLGKAEKPKCIY</sequence>
<dbReference type="Gene3D" id="3.40.50.2000">
    <property type="entry name" value="Glycogen Phosphorylase B"/>
    <property type="match status" value="2"/>
</dbReference>
<dbReference type="InterPro" id="IPR050194">
    <property type="entry name" value="Glycosyltransferase_grp1"/>
</dbReference>
<keyword evidence="3" id="KW-0808">Transferase</keyword>
<feature type="domain" description="Glycosyl transferase family 1" evidence="1">
    <location>
        <begin position="191"/>
        <end position="360"/>
    </location>
</feature>
<dbReference type="InterPro" id="IPR001296">
    <property type="entry name" value="Glyco_trans_1"/>
</dbReference>
<feature type="domain" description="Glycosyltransferase subfamily 4-like N-terminal" evidence="2">
    <location>
        <begin position="14"/>
        <end position="182"/>
    </location>
</feature>
<dbReference type="InterPro" id="IPR028098">
    <property type="entry name" value="Glyco_trans_4-like_N"/>
</dbReference>
<evidence type="ECO:0000259" key="2">
    <source>
        <dbReference type="Pfam" id="PF13439"/>
    </source>
</evidence>
<organism evidence="3 4">
    <name type="scientific">Serratia fonticola</name>
    <dbReference type="NCBI Taxonomy" id="47917"/>
    <lineage>
        <taxon>Bacteria</taxon>
        <taxon>Pseudomonadati</taxon>
        <taxon>Pseudomonadota</taxon>
        <taxon>Gammaproteobacteria</taxon>
        <taxon>Enterobacterales</taxon>
        <taxon>Yersiniaceae</taxon>
        <taxon>Serratia</taxon>
    </lineage>
</organism>
<protein>
    <submittedName>
        <fullName evidence="3">Glycosyltransferase</fullName>
        <ecNumber evidence="3">2.4.-.-</ecNumber>
    </submittedName>
</protein>
<dbReference type="Pfam" id="PF00534">
    <property type="entry name" value="Glycos_transf_1"/>
    <property type="match status" value="1"/>
</dbReference>
<evidence type="ECO:0000313" key="3">
    <source>
        <dbReference type="EMBL" id="QKJ59776.2"/>
    </source>
</evidence>
<proteinExistence type="predicted"/>
<dbReference type="PANTHER" id="PTHR45947">
    <property type="entry name" value="SULFOQUINOVOSYL TRANSFERASE SQD2"/>
    <property type="match status" value="1"/>
</dbReference>
<dbReference type="Proteomes" id="UP000503464">
    <property type="component" value="Chromosome"/>
</dbReference>
<evidence type="ECO:0000313" key="4">
    <source>
        <dbReference type="Proteomes" id="UP000503464"/>
    </source>
</evidence>
<dbReference type="GO" id="GO:0016758">
    <property type="term" value="F:hexosyltransferase activity"/>
    <property type="evidence" value="ECO:0007669"/>
    <property type="project" value="TreeGrafter"/>
</dbReference>
<reference evidence="4" key="1">
    <citation type="submission" date="2020-03" db="EMBL/GenBank/DDBJ databases">
        <title>Genome sequences of seven Enterobacteriaceae strains isolated from Canadian wastewater treatment facilities.</title>
        <authorList>
            <person name="Huang H."/>
            <person name="Chmara J.T."/>
            <person name="Duceppe M.-O."/>
        </authorList>
    </citation>
    <scope>NUCLEOTIDE SEQUENCE [LARGE SCALE GENOMIC DNA]</scope>
    <source>
        <strain evidence="4">Biosolid 3</strain>
    </source>
</reference>
<dbReference type="PANTHER" id="PTHR45947:SF3">
    <property type="entry name" value="SULFOQUINOVOSYL TRANSFERASE SQD2"/>
    <property type="match status" value="1"/>
</dbReference>